<evidence type="ECO:0000313" key="4">
    <source>
        <dbReference type="Proteomes" id="UP001597508"/>
    </source>
</evidence>
<keyword evidence="1" id="KW-0732">Signal</keyword>
<sequence>MKHKLLIYLAFISILTACSSNDDVPAETVSLNFTFSHAWQDTEVTSADFNDIKFTNENGQQISIERLRYLVSSVTLTHESGVVTTLSGYNLVDVTNGENLSFTTASSILPGNYSNVTFRFGFKDEDNTDGVYQDLNTANFNVPGMLGGGYHYMQFDGKYLDTNNTEAPFNYHAIRAVDRTDPNNLVFQDTSFEVNLGAVTIQSATTVNVEMDIYQWFSNPNLWDLNVLNTVLMPNFNAQLMISANGAANVFSLKSVTQQ</sequence>
<organism evidence="3 4">
    <name type="scientific">Pseudotenacibaculum haliotis</name>
    <dbReference type="NCBI Taxonomy" id="1862138"/>
    <lineage>
        <taxon>Bacteria</taxon>
        <taxon>Pseudomonadati</taxon>
        <taxon>Bacteroidota</taxon>
        <taxon>Flavobacteriia</taxon>
        <taxon>Flavobacteriales</taxon>
        <taxon>Flavobacteriaceae</taxon>
        <taxon>Pseudotenacibaculum</taxon>
    </lineage>
</organism>
<gene>
    <name evidence="3" type="ORF">ACFSRZ_06500</name>
</gene>
<feature type="signal peptide" evidence="1">
    <location>
        <begin position="1"/>
        <end position="22"/>
    </location>
</feature>
<dbReference type="PROSITE" id="PS51257">
    <property type="entry name" value="PROKAR_LIPOPROTEIN"/>
    <property type="match status" value="1"/>
</dbReference>
<dbReference type="EMBL" id="JBHULH010000003">
    <property type="protein sequence ID" value="MFD2567015.1"/>
    <property type="molecule type" value="Genomic_DNA"/>
</dbReference>
<protein>
    <submittedName>
        <fullName evidence="3">MbnP family protein</fullName>
    </submittedName>
</protein>
<comment type="caution">
    <text evidence="3">The sequence shown here is derived from an EMBL/GenBank/DDBJ whole genome shotgun (WGS) entry which is preliminary data.</text>
</comment>
<evidence type="ECO:0000259" key="2">
    <source>
        <dbReference type="Pfam" id="PF20243"/>
    </source>
</evidence>
<evidence type="ECO:0000313" key="3">
    <source>
        <dbReference type="EMBL" id="MFD2567015.1"/>
    </source>
</evidence>
<dbReference type="RefSeq" id="WP_379665725.1">
    <property type="nucleotide sequence ID" value="NZ_JBHULH010000003.1"/>
</dbReference>
<evidence type="ECO:0000256" key="1">
    <source>
        <dbReference type="SAM" id="SignalP"/>
    </source>
</evidence>
<dbReference type="Pfam" id="PF20243">
    <property type="entry name" value="MbnP"/>
    <property type="match status" value="1"/>
</dbReference>
<dbReference type="InterPro" id="IPR046863">
    <property type="entry name" value="MbnP-like_dom"/>
</dbReference>
<keyword evidence="4" id="KW-1185">Reference proteome</keyword>
<feature type="chain" id="PRO_5046480210" evidence="1">
    <location>
        <begin position="23"/>
        <end position="259"/>
    </location>
</feature>
<feature type="domain" description="Copper-binding protein MbnP-like" evidence="2">
    <location>
        <begin position="30"/>
        <end position="222"/>
    </location>
</feature>
<reference evidence="4" key="1">
    <citation type="journal article" date="2019" name="Int. J. Syst. Evol. Microbiol.">
        <title>The Global Catalogue of Microorganisms (GCM) 10K type strain sequencing project: providing services to taxonomists for standard genome sequencing and annotation.</title>
        <authorList>
            <consortium name="The Broad Institute Genomics Platform"/>
            <consortium name="The Broad Institute Genome Sequencing Center for Infectious Disease"/>
            <person name="Wu L."/>
            <person name="Ma J."/>
        </authorList>
    </citation>
    <scope>NUCLEOTIDE SEQUENCE [LARGE SCALE GENOMIC DNA]</scope>
    <source>
        <strain evidence="4">KCTC 52127</strain>
    </source>
</reference>
<dbReference type="Proteomes" id="UP001597508">
    <property type="component" value="Unassembled WGS sequence"/>
</dbReference>
<proteinExistence type="predicted"/>
<accession>A0ABW5LQJ3</accession>
<name>A0ABW5LQJ3_9FLAO</name>